<evidence type="ECO:0000313" key="2">
    <source>
        <dbReference type="EMBL" id="KAB7576877.1"/>
    </source>
</evidence>
<protein>
    <recommendedName>
        <fullName evidence="1">Tail spike domain-containing protein</fullName>
    </recommendedName>
</protein>
<reference evidence="2 3" key="1">
    <citation type="submission" date="2019-10" db="EMBL/GenBank/DDBJ databases">
        <title>Evolutionary dynamics of vancomycin-resistant Enterococcus faecium during gastrointestinal tract colonization and bloodstream infection in immunocompromised pediatric patients.</title>
        <authorList>
            <person name="Chilambi G.S."/>
            <person name="Nordstrom H.R."/>
            <person name="Evans D.R."/>
            <person name="Ferrolino J."/>
            <person name="Hayden R.T."/>
            <person name="Maron G.M."/>
            <person name="Vo A.N."/>
            <person name="Gilmore M.S."/>
            <person name="Wolf J."/>
            <person name="Rosch J.W."/>
            <person name="Van Tyne D."/>
        </authorList>
    </citation>
    <scope>NUCLEOTIDE SEQUENCE [LARGE SCALE GENOMIC DNA]</scope>
    <source>
        <strain evidence="2 3">VRECG27</strain>
    </source>
</reference>
<evidence type="ECO:0000259" key="1">
    <source>
        <dbReference type="Pfam" id="PF06605"/>
    </source>
</evidence>
<dbReference type="Proteomes" id="UP000469871">
    <property type="component" value="Unassembled WGS sequence"/>
</dbReference>
<comment type="caution">
    <text evidence="2">The sequence shown here is derived from an EMBL/GenBank/DDBJ whole genome shotgun (WGS) entry which is preliminary data.</text>
</comment>
<dbReference type="RefSeq" id="WP_002305372.1">
    <property type="nucleotide sequence ID" value="NZ_CABGSJ010000043.1"/>
</dbReference>
<proteinExistence type="predicted"/>
<sequence>MIDNLITIYDKNDANNLAEHLYDTQGLGALSDWLTATVSNKLNGAEIFQGTYPISGTNADLIVEGRIIQCYVDENRAKQRLRIYYAKTSVIGNTIEVKAEPIFNDIRKSVLNKYDSGTEKITASQAWQNAKTLAKPVIPSQFSFSSLVDTLANVKIEKANFLEFFGGKEGSILDRFHGEFLKDNNTLRHEKRLGTDHKIKAIYTKNLTGLDLEIDAQSVLVGVYPFISSSSEGEDEITLPEEVIFTDYVDDYPAGYVSFVDFKDKATDVATLREAAKDWLKTNIDKQKPQVSGSIELVPLRHQRGYEKFVDLEKVSMGDGVDVYHPQLKVNMSARIVEYTFNVLTNSYDKLVVGNVKTNFLENTENNVSNLINDAIDQLKNGGEISDLLNDIVDHQTDMITGQNGGYVLLDPKEAPSRILIMDTPDKNTARNVLQINNAGIGFSKTGINGTYETAWTLDGGFNASFITAGEIVGITIRGTTLISDGADYRTSIANGKMTWYSKKVNKDIMELEARDYVSADAGIVSYTMKTGGGFMIRNPQGNLVFSTWDNGNNRPFLSFGAPNFRYSNASYVTSGDGSSLSINGSAGNSWEFKVAGRTMKFTSDGMLTLPGCFFGSWEDGKLARFEQSTVQVYKDFTVRGTKNSTVPTEHYGQRLLNAYETPEYYFADYGEAVTGDDGKVRVDIDPMFAETVNLSRYMTHVTPTELVLCAVTHEDIDHFIIETSKPNVLVRWNLVAHRLGYEDIRLKEDTAYDSTVLDQKRF</sequence>
<dbReference type="EMBL" id="WEFP01000001">
    <property type="protein sequence ID" value="KAB7576877.1"/>
    <property type="molecule type" value="Genomic_DNA"/>
</dbReference>
<organism evidence="2 3">
    <name type="scientific">Enterococcus faecium</name>
    <name type="common">Streptococcus faecium</name>
    <dbReference type="NCBI Taxonomy" id="1352"/>
    <lineage>
        <taxon>Bacteria</taxon>
        <taxon>Bacillati</taxon>
        <taxon>Bacillota</taxon>
        <taxon>Bacilli</taxon>
        <taxon>Lactobacillales</taxon>
        <taxon>Enterococcaceae</taxon>
        <taxon>Enterococcus</taxon>
    </lineage>
</organism>
<dbReference type="AlphaFoldDB" id="A0A132ZBW7"/>
<name>A0A132ZBW7_ENTFC</name>
<accession>A0A132ZBW7</accession>
<gene>
    <name evidence="2" type="ORF">GBM73_05925</name>
</gene>
<dbReference type="InterPro" id="IPR010572">
    <property type="entry name" value="Tail_dom"/>
</dbReference>
<dbReference type="Pfam" id="PF06605">
    <property type="entry name" value="Prophage_tail"/>
    <property type="match status" value="1"/>
</dbReference>
<dbReference type="NCBIfam" id="TIGR01665">
    <property type="entry name" value="put_anti_recept"/>
    <property type="match status" value="1"/>
</dbReference>
<dbReference type="InterPro" id="IPR007119">
    <property type="entry name" value="Phage_tail_spike_N"/>
</dbReference>
<evidence type="ECO:0000313" key="3">
    <source>
        <dbReference type="Proteomes" id="UP000469871"/>
    </source>
</evidence>
<feature type="domain" description="Tail spike" evidence="1">
    <location>
        <begin position="171"/>
        <end position="359"/>
    </location>
</feature>